<dbReference type="EMBL" id="CP031194">
    <property type="protein sequence ID" value="AXG81737.1"/>
    <property type="molecule type" value="Genomic_DNA"/>
</dbReference>
<dbReference type="KEGG" id="spad:DVK44_32960"/>
<evidence type="ECO:0000256" key="1">
    <source>
        <dbReference type="SAM" id="MobiDB-lite"/>
    </source>
</evidence>
<dbReference type="AlphaFoldDB" id="A0A345HYG3"/>
<sequence length="271" mass="29429">MTTTGHGRPVAPRPATGAAGRAVPLRNGGDETRRTGRAGLLRAKIELAMPEFRAVSGWLWNGPSVAELYPDYLCVLHSMVRSTVPLMEAALARSRDLAAEGDPVADMLVPYWTQHIREETGHDEWLRQDLAAIGRDPDEPLRRLPTATPATLVGAQYYWLFHYHPVCLLGHIAVIEGNPPSREVADLLSERSGLPLAGFRTLARHATLDIKHGNDLFRLVDTLPLTPVQETAIGLSALHTMDSVVQLFRELADGFGPGARSTVPPAPVPAA</sequence>
<reference evidence="3" key="1">
    <citation type="submission" date="2018-07" db="EMBL/GenBank/DDBJ databases">
        <authorList>
            <person name="Zhao J."/>
        </authorList>
    </citation>
    <scope>NUCLEOTIDE SEQUENCE [LARGE SCALE GENOMIC DNA]</scope>
    <source>
        <strain evidence="3">GSSD-12</strain>
    </source>
</reference>
<evidence type="ECO:0000313" key="2">
    <source>
        <dbReference type="EMBL" id="AXG81737.1"/>
    </source>
</evidence>
<dbReference type="Proteomes" id="UP000253868">
    <property type="component" value="Chromosome"/>
</dbReference>
<evidence type="ECO:0008006" key="4">
    <source>
        <dbReference type="Google" id="ProtNLM"/>
    </source>
</evidence>
<feature type="region of interest" description="Disordered" evidence="1">
    <location>
        <begin position="1"/>
        <end position="35"/>
    </location>
</feature>
<dbReference type="OrthoDB" id="112625at2"/>
<organism evidence="2 3">
    <name type="scientific">Streptomyces paludis</name>
    <dbReference type="NCBI Taxonomy" id="2282738"/>
    <lineage>
        <taxon>Bacteria</taxon>
        <taxon>Bacillati</taxon>
        <taxon>Actinomycetota</taxon>
        <taxon>Actinomycetes</taxon>
        <taxon>Kitasatosporales</taxon>
        <taxon>Streptomycetaceae</taxon>
        <taxon>Streptomyces</taxon>
    </lineage>
</organism>
<dbReference type="Pfam" id="PF14518">
    <property type="entry name" value="Haem_oxygenas_2"/>
    <property type="match status" value="1"/>
</dbReference>
<dbReference type="RefSeq" id="WP_114664278.1">
    <property type="nucleotide sequence ID" value="NZ_CP031194.1"/>
</dbReference>
<keyword evidence="3" id="KW-1185">Reference proteome</keyword>
<dbReference type="InterPro" id="IPR016084">
    <property type="entry name" value="Haem_Oase-like_multi-hlx"/>
</dbReference>
<evidence type="ECO:0000313" key="3">
    <source>
        <dbReference type="Proteomes" id="UP000253868"/>
    </source>
</evidence>
<feature type="compositionally biased region" description="Low complexity" evidence="1">
    <location>
        <begin position="7"/>
        <end position="24"/>
    </location>
</feature>
<dbReference type="Gene3D" id="1.20.910.10">
    <property type="entry name" value="Heme oxygenase-like"/>
    <property type="match status" value="1"/>
</dbReference>
<dbReference type="SUPFAM" id="SSF48613">
    <property type="entry name" value="Heme oxygenase-like"/>
    <property type="match status" value="1"/>
</dbReference>
<gene>
    <name evidence="2" type="ORF">DVK44_32960</name>
</gene>
<protein>
    <recommendedName>
        <fullName evidence="4">Iron-containing redox enzyme family protein</fullName>
    </recommendedName>
</protein>
<name>A0A345HYG3_9ACTN</name>
<proteinExistence type="predicted"/>
<accession>A0A345HYG3</accession>